<comment type="caution">
    <text evidence="1">The sequence shown here is derived from an EMBL/GenBank/DDBJ whole genome shotgun (WGS) entry which is preliminary data.</text>
</comment>
<dbReference type="RefSeq" id="WP_131124094.1">
    <property type="nucleotide sequence ID" value="NZ_SIXH01000156.1"/>
</dbReference>
<sequence length="59" mass="6409">MSSSAFPGKQAGSPRQNLLHAIMDPTRCAVRTAVRPDTPQAAAVYLNVHVTHAVIDKRR</sequence>
<accession>A0A4Q9HT15</accession>
<organism evidence="1 2">
    <name type="scientific">Streptomyces kasugaensis</name>
    <dbReference type="NCBI Taxonomy" id="1946"/>
    <lineage>
        <taxon>Bacteria</taxon>
        <taxon>Bacillati</taxon>
        <taxon>Actinomycetota</taxon>
        <taxon>Actinomycetes</taxon>
        <taxon>Kitasatosporales</taxon>
        <taxon>Streptomycetaceae</taxon>
        <taxon>Streptomyces</taxon>
    </lineage>
</organism>
<proteinExistence type="predicted"/>
<keyword evidence="2" id="KW-1185">Reference proteome</keyword>
<gene>
    <name evidence="1" type="ORF">EYS09_18605</name>
</gene>
<reference evidence="1 2" key="1">
    <citation type="submission" date="2019-02" db="EMBL/GenBank/DDBJ databases">
        <title>Draft Genome Sequence of Streptomyces sp. AM-2504, identified by 16S rRNA comparative analysis as a Streptomyces Kasugaensis strain.</title>
        <authorList>
            <person name="Napolioni V."/>
            <person name="Giuliodori A.M."/>
            <person name="Spurio R."/>
            <person name="Fabbretti A."/>
        </authorList>
    </citation>
    <scope>NUCLEOTIDE SEQUENCE [LARGE SCALE GENOMIC DNA]</scope>
    <source>
        <strain evidence="1 2">AM-2504</strain>
    </source>
</reference>
<protein>
    <submittedName>
        <fullName evidence="1">Uncharacterized protein</fullName>
    </submittedName>
</protein>
<dbReference type="AlphaFoldDB" id="A0A4Q9HT15"/>
<dbReference type="EMBL" id="SIXH01000156">
    <property type="protein sequence ID" value="TBO58204.1"/>
    <property type="molecule type" value="Genomic_DNA"/>
</dbReference>
<name>A0A4Q9HT15_STRKA</name>
<evidence type="ECO:0000313" key="2">
    <source>
        <dbReference type="Proteomes" id="UP000292452"/>
    </source>
</evidence>
<evidence type="ECO:0000313" key="1">
    <source>
        <dbReference type="EMBL" id="TBO58204.1"/>
    </source>
</evidence>
<dbReference type="Proteomes" id="UP000292452">
    <property type="component" value="Unassembled WGS sequence"/>
</dbReference>